<feature type="domain" description="Inosine/uridine-preferring nucleoside hydrolase" evidence="4">
    <location>
        <begin position="7"/>
        <end position="384"/>
    </location>
</feature>
<organism evidence="5 6">
    <name type="scientific">Coleophoma cylindrospora</name>
    <dbReference type="NCBI Taxonomy" id="1849047"/>
    <lineage>
        <taxon>Eukaryota</taxon>
        <taxon>Fungi</taxon>
        <taxon>Dikarya</taxon>
        <taxon>Ascomycota</taxon>
        <taxon>Pezizomycotina</taxon>
        <taxon>Leotiomycetes</taxon>
        <taxon>Helotiales</taxon>
        <taxon>Dermateaceae</taxon>
        <taxon>Coleophoma</taxon>
    </lineage>
</organism>
<dbReference type="Pfam" id="PF01156">
    <property type="entry name" value="IU_nuc_hydro"/>
    <property type="match status" value="1"/>
</dbReference>
<evidence type="ECO:0000313" key="6">
    <source>
        <dbReference type="Proteomes" id="UP000256645"/>
    </source>
</evidence>
<evidence type="ECO:0000256" key="3">
    <source>
        <dbReference type="ARBA" id="ARBA00023295"/>
    </source>
</evidence>
<evidence type="ECO:0000256" key="1">
    <source>
        <dbReference type="ARBA" id="ARBA00009176"/>
    </source>
</evidence>
<dbReference type="PANTHER" id="PTHR12304">
    <property type="entry name" value="INOSINE-URIDINE PREFERRING NUCLEOSIDE HYDROLASE"/>
    <property type="match status" value="1"/>
</dbReference>
<name>A0A3D8SRF1_9HELO</name>
<dbReference type="FunFam" id="3.90.245.10:FF:000006">
    <property type="entry name" value="Inosine-uridine preferring nucleoside hydrolase"/>
    <property type="match status" value="1"/>
</dbReference>
<dbReference type="AlphaFoldDB" id="A0A3D8SRF1"/>
<dbReference type="OrthoDB" id="5783963at2759"/>
<comment type="caution">
    <text evidence="5">The sequence shown here is derived from an EMBL/GenBank/DDBJ whole genome shotgun (WGS) entry which is preliminary data.</text>
</comment>
<keyword evidence="2" id="KW-0378">Hydrolase</keyword>
<evidence type="ECO:0000256" key="2">
    <source>
        <dbReference type="ARBA" id="ARBA00022801"/>
    </source>
</evidence>
<keyword evidence="6" id="KW-1185">Reference proteome</keyword>
<accession>A0A3D8SRF1</accession>
<dbReference type="InterPro" id="IPR001910">
    <property type="entry name" value="Inosine/uridine_hydrolase_dom"/>
</dbReference>
<dbReference type="InterPro" id="IPR023186">
    <property type="entry name" value="IUNH"/>
</dbReference>
<evidence type="ECO:0000313" key="5">
    <source>
        <dbReference type="EMBL" id="RDW88883.1"/>
    </source>
</evidence>
<dbReference type="EMBL" id="PDLM01000001">
    <property type="protein sequence ID" value="RDW88883.1"/>
    <property type="molecule type" value="Genomic_DNA"/>
</dbReference>
<gene>
    <name evidence="5" type="ORF">BP6252_00915</name>
</gene>
<comment type="similarity">
    <text evidence="1">Belongs to the IUNH family.</text>
</comment>
<reference evidence="5 6" key="1">
    <citation type="journal article" date="2018" name="IMA Fungus">
        <title>IMA Genome-F 9: Draft genome sequence of Annulohypoxylon stygium, Aspergillus mulundensis, Berkeleyomyces basicola (syn. Thielaviopsis basicola), Ceratocystis smalleyi, two Cercospora beticola strains, Coleophoma cylindrospora, Fusarium fracticaudum, Phialophora cf. hyalina, and Morchella septimelata.</title>
        <authorList>
            <person name="Wingfield B.D."/>
            <person name="Bills G.F."/>
            <person name="Dong Y."/>
            <person name="Huang W."/>
            <person name="Nel W.J."/>
            <person name="Swalarsk-Parry B.S."/>
            <person name="Vaghefi N."/>
            <person name="Wilken P.M."/>
            <person name="An Z."/>
            <person name="de Beer Z.W."/>
            <person name="De Vos L."/>
            <person name="Chen L."/>
            <person name="Duong T.A."/>
            <person name="Gao Y."/>
            <person name="Hammerbacher A."/>
            <person name="Kikkert J.R."/>
            <person name="Li Y."/>
            <person name="Li H."/>
            <person name="Li K."/>
            <person name="Li Q."/>
            <person name="Liu X."/>
            <person name="Ma X."/>
            <person name="Naidoo K."/>
            <person name="Pethybridge S.J."/>
            <person name="Sun J."/>
            <person name="Steenkamp E.T."/>
            <person name="van der Nest M.A."/>
            <person name="van Wyk S."/>
            <person name="Wingfield M.J."/>
            <person name="Xiong C."/>
            <person name="Yue Q."/>
            <person name="Zhang X."/>
        </authorList>
    </citation>
    <scope>NUCLEOTIDE SEQUENCE [LARGE SCALE GENOMIC DNA]</scope>
    <source>
        <strain evidence="5 6">BP6252</strain>
    </source>
</reference>
<dbReference type="SUPFAM" id="SSF53590">
    <property type="entry name" value="Nucleoside hydrolase"/>
    <property type="match status" value="1"/>
</dbReference>
<dbReference type="GO" id="GO:0008477">
    <property type="term" value="F:purine nucleosidase activity"/>
    <property type="evidence" value="ECO:0007669"/>
    <property type="project" value="TreeGrafter"/>
</dbReference>
<protein>
    <recommendedName>
        <fullName evidence="4">Inosine/uridine-preferring nucleoside hydrolase domain-containing protein</fullName>
    </recommendedName>
</protein>
<dbReference type="STRING" id="1849047.A0A3D8SRF1"/>
<keyword evidence="3" id="KW-0326">Glycosidase</keyword>
<evidence type="ECO:0000259" key="4">
    <source>
        <dbReference type="Pfam" id="PF01156"/>
    </source>
</evidence>
<dbReference type="GO" id="GO:0006152">
    <property type="term" value="P:purine nucleoside catabolic process"/>
    <property type="evidence" value="ECO:0007669"/>
    <property type="project" value="TreeGrafter"/>
</dbReference>
<dbReference type="GO" id="GO:0005829">
    <property type="term" value="C:cytosol"/>
    <property type="evidence" value="ECO:0007669"/>
    <property type="project" value="TreeGrafter"/>
</dbReference>
<dbReference type="InterPro" id="IPR036452">
    <property type="entry name" value="Ribo_hydro-like"/>
</dbReference>
<dbReference type="PANTHER" id="PTHR12304:SF56">
    <property type="entry name" value="HYDROLASE, PUTATIVE (AFU_ORTHOLOGUE AFUA_1G11790)-RELATED"/>
    <property type="match status" value="1"/>
</dbReference>
<dbReference type="Proteomes" id="UP000256645">
    <property type="component" value="Unassembled WGS sequence"/>
</dbReference>
<dbReference type="Gene3D" id="3.90.245.10">
    <property type="entry name" value="Ribonucleoside hydrolase-like"/>
    <property type="match status" value="1"/>
</dbReference>
<sequence>MSALNRIIIDTDPGVDDTLALLLALAAKPEELEVLMISITYGNVEVQSCLKNAVAMFNALNKELEWRKDRGQLEGFDVMKSSKPILAYGAEHPLEEDILMADYFHGVDGLAGVHETLPHLSPSDAWKELFHRGDSVGSAEPVLSNLGFTPSKTVAHKEILRLLKENPRDSITIVAIGPLTNLALAAAEDPETFLKVKEVVVMGGAIDIEGNVTPVAEFNTFADAVATARVFALTSEKPRFTMPLPHPDPVKAKALPPYPAKLSRTLKLTLFPLDITTPHGLHRSAFDAKVKPLIEAGSPLATWVSHFVTQTFKKIESHSASKMSDPALELHDPLCIWYMLTRSAPSWMLAPKAPEDIRVETAGQWTRGMHVIDRRNRKKSGAPVAQVKSPGALDISNPMESLVLGSMEAEVELEDTPGDNGGWLQADRGNKVNRIVSSPGEDAFAPYLLERVFG</sequence>
<proteinExistence type="inferred from homology"/>